<comment type="caution">
    <text evidence="2">The sequence shown here is derived from an EMBL/GenBank/DDBJ whole genome shotgun (WGS) entry which is preliminary data.</text>
</comment>
<gene>
    <name evidence="2" type="ORF">PYX00_009076</name>
</gene>
<reference evidence="2" key="1">
    <citation type="journal article" date="2024" name="Gigascience">
        <title>Chromosome-level genome of the poultry shaft louse Menopon gallinae provides insight into the host-switching and adaptive evolution of parasitic lice.</title>
        <authorList>
            <person name="Xu Y."/>
            <person name="Ma L."/>
            <person name="Liu S."/>
            <person name="Liang Y."/>
            <person name="Liu Q."/>
            <person name="He Z."/>
            <person name="Tian L."/>
            <person name="Duan Y."/>
            <person name="Cai W."/>
            <person name="Li H."/>
            <person name="Song F."/>
        </authorList>
    </citation>
    <scope>NUCLEOTIDE SEQUENCE</scope>
    <source>
        <strain evidence="2">Cailab_2023a</strain>
    </source>
</reference>
<name>A0AAW2H9N8_9NEOP</name>
<organism evidence="2">
    <name type="scientific">Menopon gallinae</name>
    <name type="common">poultry shaft louse</name>
    <dbReference type="NCBI Taxonomy" id="328185"/>
    <lineage>
        <taxon>Eukaryota</taxon>
        <taxon>Metazoa</taxon>
        <taxon>Ecdysozoa</taxon>
        <taxon>Arthropoda</taxon>
        <taxon>Hexapoda</taxon>
        <taxon>Insecta</taxon>
        <taxon>Pterygota</taxon>
        <taxon>Neoptera</taxon>
        <taxon>Paraneoptera</taxon>
        <taxon>Psocodea</taxon>
        <taxon>Troctomorpha</taxon>
        <taxon>Phthiraptera</taxon>
        <taxon>Amblycera</taxon>
        <taxon>Menoponidae</taxon>
        <taxon>Menopon</taxon>
    </lineage>
</organism>
<feature type="compositionally biased region" description="Basic and acidic residues" evidence="1">
    <location>
        <begin position="76"/>
        <end position="88"/>
    </location>
</feature>
<proteinExistence type="predicted"/>
<feature type="region of interest" description="Disordered" evidence="1">
    <location>
        <begin position="69"/>
        <end position="88"/>
    </location>
</feature>
<sequence length="88" mass="10346">MPFRTELKKLPKNIKERFVKERKMKYFGLFFLVALLMALTLGQVDAQEKKPTNSDGQIHPMPHYIIDAPLRCKPNQKPDRNGKCRDIY</sequence>
<evidence type="ECO:0000256" key="1">
    <source>
        <dbReference type="SAM" id="MobiDB-lite"/>
    </source>
</evidence>
<evidence type="ECO:0000313" key="2">
    <source>
        <dbReference type="EMBL" id="KAL0266564.1"/>
    </source>
</evidence>
<dbReference type="EMBL" id="JARGDH010000005">
    <property type="protein sequence ID" value="KAL0266564.1"/>
    <property type="molecule type" value="Genomic_DNA"/>
</dbReference>
<protein>
    <submittedName>
        <fullName evidence="2">Uncharacterized protein</fullName>
    </submittedName>
</protein>
<accession>A0AAW2H9N8</accession>
<dbReference type="AlphaFoldDB" id="A0AAW2H9N8"/>